<dbReference type="InterPro" id="IPR001650">
    <property type="entry name" value="Helicase_C-like"/>
</dbReference>
<organism evidence="5 6">
    <name type="scientific">Nannochloropsis salina CCMP1776</name>
    <dbReference type="NCBI Taxonomy" id="1027361"/>
    <lineage>
        <taxon>Eukaryota</taxon>
        <taxon>Sar</taxon>
        <taxon>Stramenopiles</taxon>
        <taxon>Ochrophyta</taxon>
        <taxon>Eustigmatophyceae</taxon>
        <taxon>Eustigmatales</taxon>
        <taxon>Monodopsidaceae</taxon>
        <taxon>Microchloropsis</taxon>
        <taxon>Microchloropsis salina</taxon>
    </lineage>
</organism>
<proteinExistence type="predicted"/>
<comment type="caution">
    <text evidence="5">The sequence shown here is derived from an EMBL/GenBank/DDBJ whole genome shotgun (WGS) entry which is preliminary data.</text>
</comment>
<protein>
    <recommendedName>
        <fullName evidence="4">Helicase C-terminal domain-containing protein</fullName>
    </recommendedName>
</protein>
<gene>
    <name evidence="5" type="ORF">NSK_008481</name>
</gene>
<dbReference type="GO" id="GO:0002151">
    <property type="term" value="F:G-quadruplex RNA binding"/>
    <property type="evidence" value="ECO:0007669"/>
    <property type="project" value="TreeGrafter"/>
</dbReference>
<dbReference type="GO" id="GO:0005634">
    <property type="term" value="C:nucleus"/>
    <property type="evidence" value="ECO:0007669"/>
    <property type="project" value="TreeGrafter"/>
</dbReference>
<dbReference type="Proteomes" id="UP000355283">
    <property type="component" value="Unassembled WGS sequence"/>
</dbReference>
<dbReference type="CDD" id="cd18791">
    <property type="entry name" value="SF2_C_RHA"/>
    <property type="match status" value="1"/>
</dbReference>
<dbReference type="PANTHER" id="PTHR18934">
    <property type="entry name" value="ATP-DEPENDENT RNA HELICASE"/>
    <property type="match status" value="1"/>
</dbReference>
<keyword evidence="1" id="KW-0378">Hydrolase</keyword>
<dbReference type="GO" id="GO:0003724">
    <property type="term" value="F:RNA helicase activity"/>
    <property type="evidence" value="ECO:0007669"/>
    <property type="project" value="TreeGrafter"/>
</dbReference>
<dbReference type="Pfam" id="PF00271">
    <property type="entry name" value="Helicase_C"/>
    <property type="match status" value="1"/>
</dbReference>
<dbReference type="InterPro" id="IPR027417">
    <property type="entry name" value="P-loop_NTPase"/>
</dbReference>
<sequence>MDSPSLPPSLLPALVPALPPALVKKIDAEEGSGAILVFLPGWEDITKVHETLQRLPQSRRWRLYPLHSQLPMDQQREIFSPPPPGLRKIVLATNIAESSITIDDVVYVLDGGKHKEKTYDAEKKVAPAGSSQGSAGISSPVESLNVI</sequence>
<evidence type="ECO:0000259" key="4">
    <source>
        <dbReference type="PROSITE" id="PS51194"/>
    </source>
</evidence>
<dbReference type="GO" id="GO:0005737">
    <property type="term" value="C:cytoplasm"/>
    <property type="evidence" value="ECO:0007669"/>
    <property type="project" value="TreeGrafter"/>
</dbReference>
<evidence type="ECO:0000256" key="2">
    <source>
        <dbReference type="ARBA" id="ARBA00022806"/>
    </source>
</evidence>
<reference evidence="5 6" key="1">
    <citation type="submission" date="2019-01" db="EMBL/GenBank/DDBJ databases">
        <title>Nuclear Genome Assembly of the Microalgal Biofuel strain Nannochloropsis salina CCMP1776.</title>
        <authorList>
            <person name="Hovde B."/>
        </authorList>
    </citation>
    <scope>NUCLEOTIDE SEQUENCE [LARGE SCALE GENOMIC DNA]</scope>
    <source>
        <strain evidence="5 6">CCMP1776</strain>
    </source>
</reference>
<dbReference type="GO" id="GO:0016787">
    <property type="term" value="F:hydrolase activity"/>
    <property type="evidence" value="ECO:0007669"/>
    <property type="project" value="UniProtKB-KW"/>
</dbReference>
<name>A0A4D9CM44_9STRA</name>
<dbReference type="Gene3D" id="3.40.50.300">
    <property type="entry name" value="P-loop containing nucleotide triphosphate hydrolases"/>
    <property type="match status" value="1"/>
</dbReference>
<evidence type="ECO:0000313" key="6">
    <source>
        <dbReference type="Proteomes" id="UP000355283"/>
    </source>
</evidence>
<dbReference type="AlphaFoldDB" id="A0A4D9CM44"/>
<evidence type="ECO:0000313" key="5">
    <source>
        <dbReference type="EMBL" id="TFJ80181.1"/>
    </source>
</evidence>
<dbReference type="PANTHER" id="PTHR18934:SF257">
    <property type="entry name" value="ATP-DEPENDENT RNA HELICASE DHX30"/>
    <property type="match status" value="1"/>
</dbReference>
<feature type="region of interest" description="Disordered" evidence="3">
    <location>
        <begin position="123"/>
        <end position="147"/>
    </location>
</feature>
<dbReference type="GO" id="GO:0003678">
    <property type="term" value="F:DNA helicase activity"/>
    <property type="evidence" value="ECO:0007669"/>
    <property type="project" value="TreeGrafter"/>
</dbReference>
<dbReference type="SUPFAM" id="SSF52540">
    <property type="entry name" value="P-loop containing nucleoside triphosphate hydrolases"/>
    <property type="match status" value="1"/>
</dbReference>
<accession>A0A4D9CM44</accession>
<keyword evidence="2" id="KW-0547">Nucleotide-binding</keyword>
<evidence type="ECO:0000256" key="1">
    <source>
        <dbReference type="ARBA" id="ARBA00022801"/>
    </source>
</evidence>
<feature type="compositionally biased region" description="Low complexity" evidence="3">
    <location>
        <begin position="126"/>
        <end position="139"/>
    </location>
</feature>
<dbReference type="PROSITE" id="PS51194">
    <property type="entry name" value="HELICASE_CTER"/>
    <property type="match status" value="1"/>
</dbReference>
<dbReference type="EMBL" id="SDOX01000179">
    <property type="protein sequence ID" value="TFJ80181.1"/>
    <property type="molecule type" value="Genomic_DNA"/>
</dbReference>
<evidence type="ECO:0000256" key="3">
    <source>
        <dbReference type="SAM" id="MobiDB-lite"/>
    </source>
</evidence>
<dbReference type="OrthoDB" id="5600252at2759"/>
<keyword evidence="2" id="KW-0347">Helicase</keyword>
<feature type="domain" description="Helicase C-terminal" evidence="4">
    <location>
        <begin position="21"/>
        <end position="147"/>
    </location>
</feature>
<keyword evidence="2" id="KW-0067">ATP-binding</keyword>
<keyword evidence="6" id="KW-1185">Reference proteome</keyword>